<dbReference type="RefSeq" id="WP_108911509.1">
    <property type="nucleotide sequence ID" value="NZ_CP021886.1"/>
</dbReference>
<dbReference type="EMBL" id="CP021886">
    <property type="protein sequence ID" value="AWI34718.1"/>
    <property type="molecule type" value="Genomic_DNA"/>
</dbReference>
<accession>A0A2U8FFC1</accession>
<dbReference type="OrthoDB" id="6286688at2"/>
<evidence type="ECO:0000313" key="3">
    <source>
        <dbReference type="Proteomes" id="UP000244890"/>
    </source>
</evidence>
<dbReference type="InterPro" id="IPR001296">
    <property type="entry name" value="Glyco_trans_1"/>
</dbReference>
<dbReference type="AlphaFoldDB" id="A0A2U8FFC1"/>
<dbReference type="PANTHER" id="PTHR12526">
    <property type="entry name" value="GLYCOSYLTRANSFERASE"/>
    <property type="match status" value="1"/>
</dbReference>
<proteinExistence type="predicted"/>
<dbReference type="SUPFAM" id="SSF53756">
    <property type="entry name" value="UDP-Glycosyltransferase/glycogen phosphorylase"/>
    <property type="match status" value="1"/>
</dbReference>
<name>A0A2U8FFC1_9HELI</name>
<dbReference type="PANTHER" id="PTHR12526:SF630">
    <property type="entry name" value="GLYCOSYLTRANSFERASE"/>
    <property type="match status" value="1"/>
</dbReference>
<feature type="domain" description="Glycosyl transferase family 1" evidence="1">
    <location>
        <begin position="173"/>
        <end position="334"/>
    </location>
</feature>
<dbReference type="Proteomes" id="UP000244890">
    <property type="component" value="Chromosome"/>
</dbReference>
<evidence type="ECO:0000313" key="2">
    <source>
        <dbReference type="EMBL" id="AWI34718.1"/>
    </source>
</evidence>
<dbReference type="Pfam" id="PF00534">
    <property type="entry name" value="Glycos_transf_1"/>
    <property type="match status" value="1"/>
</dbReference>
<dbReference type="KEGG" id="had:CDV25_08020"/>
<dbReference type="GO" id="GO:0016757">
    <property type="term" value="F:glycosyltransferase activity"/>
    <property type="evidence" value="ECO:0007669"/>
    <property type="project" value="InterPro"/>
</dbReference>
<organism evidence="2 3">
    <name type="scientific">Helicobacter apodemus</name>
    <dbReference type="NCBI Taxonomy" id="135569"/>
    <lineage>
        <taxon>Bacteria</taxon>
        <taxon>Pseudomonadati</taxon>
        <taxon>Campylobacterota</taxon>
        <taxon>Epsilonproteobacteria</taxon>
        <taxon>Campylobacterales</taxon>
        <taxon>Helicobacteraceae</taxon>
        <taxon>Helicobacter</taxon>
    </lineage>
</organism>
<reference evidence="2 3" key="1">
    <citation type="submission" date="2017-06" db="EMBL/GenBank/DDBJ databases">
        <title>Complete genome of Helicobacter apodemus.</title>
        <authorList>
            <person name="Cho S."/>
        </authorList>
    </citation>
    <scope>NUCLEOTIDE SEQUENCE [LARGE SCALE GENOMIC DNA]</scope>
    <source>
        <strain evidence="3">SNUVETPUB-15-01</strain>
    </source>
</reference>
<sequence>MKNIFMVVKNISSVGGINRVVSNLCYLLAKDYKITIISCTTLEESPAFEMPIGVCLIHFKKLYPDFCTKSFLDKLKFSYRFNKLLPKDSQNFVIVHQLLFPFFKAKNTTYIRLYHGNFETGFKKYLHKSPLLPPRIRLFDTLVILSSKQIHLFSKLHPHIKVIPNFLNDLPNTTTNHTQKVVLSVGRFSEEKGFLRLIDIWFIVNKNPHLKEWKLHLIGDGELKEKIVAKIHSLELEDSIILKPFTKNIQEEYLQASIYALSSHYEAFPMVLLESGSYALPSVSFDVPNGPSEIIQEKSGFKIPDKDLQGFALKLQLLMEDKLLREKMGEEAREIVLERFSKKAIKPKWQEALNI</sequence>
<protein>
    <submittedName>
        <fullName evidence="2">Glycosyl transferase family 1</fullName>
    </submittedName>
</protein>
<gene>
    <name evidence="2" type="ORF">CDV25_08020</name>
</gene>
<dbReference type="Gene3D" id="3.40.50.2000">
    <property type="entry name" value="Glycogen Phosphorylase B"/>
    <property type="match status" value="2"/>
</dbReference>
<keyword evidence="2" id="KW-0808">Transferase</keyword>
<evidence type="ECO:0000259" key="1">
    <source>
        <dbReference type="Pfam" id="PF00534"/>
    </source>
</evidence>